<dbReference type="GO" id="GO:0004476">
    <property type="term" value="F:mannose-6-phosphate isomerase activity"/>
    <property type="evidence" value="ECO:0007669"/>
    <property type="project" value="UniProtKB-EC"/>
</dbReference>
<dbReference type="SUPFAM" id="SSF48208">
    <property type="entry name" value="Six-hairpin glycosidases"/>
    <property type="match status" value="1"/>
</dbReference>
<dbReference type="Gene3D" id="1.50.10.10">
    <property type="match status" value="1"/>
</dbReference>
<dbReference type="InterPro" id="IPR012341">
    <property type="entry name" value="6hp_glycosidase-like_sf"/>
</dbReference>
<dbReference type="InterPro" id="IPR008928">
    <property type="entry name" value="6-hairpin_glycosidase_sf"/>
</dbReference>
<dbReference type="PANTHER" id="PTHR15108">
    <property type="entry name" value="N-ACYLGLUCOSAMINE-2-EPIMERASE"/>
    <property type="match status" value="1"/>
</dbReference>
<evidence type="ECO:0000313" key="3">
    <source>
        <dbReference type="EMBL" id="SPK75094.1"/>
    </source>
</evidence>
<dbReference type="Pfam" id="PF07221">
    <property type="entry name" value="GlcNAc_2-epim"/>
    <property type="match status" value="1"/>
</dbReference>
<evidence type="ECO:0000256" key="1">
    <source>
        <dbReference type="ARBA" id="ARBA00008558"/>
    </source>
</evidence>
<sequence>MARYGLCGSRRAGSLSLNMPLSPEFNQRIAALTAHYDAVVLPLWTASGWNPDLLLPFEALDGGSAAPLPPARYRAMACARQLYVFSLAGQQTHADTLFGSLQAYFGNGEGAWIYSVDPAGAPLDSTRDLYTHAFVIFACAAYYARFGNEDALEVFDETVDIVEDRFADGLGLYHAALTGHFRPKGAGVLQNPVMHLTEAYLAALDATGDEWYAERLREIAMAVHERFVDPASGCVAELPQGSADNRIEPGHQFEWFSLVAGRPALFGDLPLSDALRRAFAFAQRHGVAAGTLGVCAALDADGARIDGTERIWAQTEFARALAVEGSAQSLATLAGWAGQFRSRFLSAQGWHECVAPTGDVVRAEMPSTSPYHLATSYQALAAVAGLQWPATAA</sequence>
<gene>
    <name evidence="3" type="primary">pmi</name>
    <name evidence="3" type="ORF">CT19425_MP50130</name>
</gene>
<evidence type="ECO:0000256" key="2">
    <source>
        <dbReference type="ARBA" id="ARBA00023235"/>
    </source>
</evidence>
<protein>
    <submittedName>
        <fullName evidence="3">Phosphomannose isomerase</fullName>
        <ecNumber evidence="3">5.3.1.8</ecNumber>
    </submittedName>
</protein>
<proteinExistence type="inferred from homology"/>
<dbReference type="InterPro" id="IPR010819">
    <property type="entry name" value="AGE/CE"/>
</dbReference>
<organism evidence="3 4">
    <name type="scientific">Cupriavidus taiwanensis</name>
    <dbReference type="NCBI Taxonomy" id="164546"/>
    <lineage>
        <taxon>Bacteria</taxon>
        <taxon>Pseudomonadati</taxon>
        <taxon>Pseudomonadota</taxon>
        <taxon>Betaproteobacteria</taxon>
        <taxon>Burkholderiales</taxon>
        <taxon>Burkholderiaceae</taxon>
        <taxon>Cupriavidus</taxon>
    </lineage>
</organism>
<comment type="similarity">
    <text evidence="1">Belongs to the N-acylglucosamine 2-epimerase family.</text>
</comment>
<name>A0A375IK57_9BURK</name>
<dbReference type="EMBL" id="LT991977">
    <property type="protein sequence ID" value="SPK75094.1"/>
    <property type="molecule type" value="Genomic_DNA"/>
</dbReference>
<keyword evidence="3" id="KW-0614">Plasmid</keyword>
<dbReference type="AlphaFoldDB" id="A0A375IK57"/>
<dbReference type="EC" id="5.3.1.8" evidence="3"/>
<dbReference type="GO" id="GO:0005975">
    <property type="term" value="P:carbohydrate metabolic process"/>
    <property type="evidence" value="ECO:0007669"/>
    <property type="project" value="InterPro"/>
</dbReference>
<reference evidence="3 4" key="1">
    <citation type="submission" date="2018-01" db="EMBL/GenBank/DDBJ databases">
        <authorList>
            <person name="Gaut B.S."/>
            <person name="Morton B.R."/>
            <person name="Clegg M.T."/>
            <person name="Duvall M.R."/>
        </authorList>
    </citation>
    <scope>NUCLEOTIDE SEQUENCE [LARGE SCALE GENOMIC DNA]</scope>
    <source>
        <strain evidence="3">Cupriavidus taiwanensis LMG 19425</strain>
        <plasmid evidence="4">Plasmid ii</plasmid>
    </source>
</reference>
<evidence type="ECO:0000313" key="4">
    <source>
        <dbReference type="Proteomes" id="UP000255505"/>
    </source>
</evidence>
<dbReference type="Proteomes" id="UP000255505">
    <property type="component" value="Plasmid II"/>
</dbReference>
<geneLocation type="plasmid" evidence="3">
    <name>II</name>
</geneLocation>
<keyword evidence="2 3" id="KW-0413">Isomerase</keyword>
<accession>A0A375IK57</accession>